<geneLocation type="plasmid" evidence="1 2">
    <name>pMsip02</name>
</geneLocation>
<dbReference type="HOGENOM" id="CLU_2465482_0_0_4"/>
<evidence type="ECO:0000313" key="2">
    <source>
        <dbReference type="Proteomes" id="UP000002743"/>
    </source>
</evidence>
<dbReference type="RefSeq" id="WP_012777809.1">
    <property type="nucleotide sequence ID" value="NC_012972.1"/>
</dbReference>
<dbReference type="AlphaFoldDB" id="C6XEV1"/>
<evidence type="ECO:0000313" key="1">
    <source>
        <dbReference type="EMBL" id="ACT52158.1"/>
    </source>
</evidence>
<accession>C6XEV1</accession>
<organism evidence="1 2">
    <name type="scientific">Methylovorus glucosotrophus (strain SIP3-4)</name>
    <dbReference type="NCBI Taxonomy" id="582744"/>
    <lineage>
        <taxon>Bacteria</taxon>
        <taxon>Pseudomonadati</taxon>
        <taxon>Pseudomonadota</taxon>
        <taxon>Betaproteobacteria</taxon>
        <taxon>Nitrosomonadales</taxon>
        <taxon>Methylophilaceae</taxon>
        <taxon>Methylovorus</taxon>
    </lineage>
</organism>
<proteinExistence type="predicted"/>
<keyword evidence="2" id="KW-1185">Reference proteome</keyword>
<dbReference type="Proteomes" id="UP000002743">
    <property type="component" value="Plasmid pMsip02"/>
</dbReference>
<dbReference type="EMBL" id="CP001676">
    <property type="protein sequence ID" value="ACT52158.1"/>
    <property type="molecule type" value="Genomic_DNA"/>
</dbReference>
<reference evidence="2" key="1">
    <citation type="submission" date="2009-07" db="EMBL/GenBank/DDBJ databases">
        <title>Complete sequence of plasmid 2 of Methylovorus sp. SIP3-4.</title>
        <authorList>
            <consortium name="US DOE Joint Genome Institute"/>
            <person name="Lucas S."/>
            <person name="Copeland A."/>
            <person name="Lapidus A."/>
            <person name="Glavina del Rio T."/>
            <person name="Tice H."/>
            <person name="Bruce D."/>
            <person name="Goodwin L."/>
            <person name="Pitluck S."/>
            <person name="Clum A."/>
            <person name="Larimer F."/>
            <person name="Land M."/>
            <person name="Hauser L."/>
            <person name="Kyrpides N."/>
            <person name="Mikhailova N."/>
            <person name="Kayluzhnaya M."/>
            <person name="Chistoserdova L."/>
        </authorList>
    </citation>
    <scope>NUCLEOTIDE SEQUENCE [LARGE SCALE GENOMIC DNA]</scope>
    <source>
        <strain evidence="2">SIP3-4</strain>
        <plasmid evidence="2">pMsip02</plasmid>
    </source>
</reference>
<protein>
    <submittedName>
        <fullName evidence="1">Uncharacterized protein</fullName>
    </submittedName>
</protein>
<sequence length="88" mass="10096">MELKIQVLAISSRTGKSERGEYVRHDLQCFVDQVVGVIPSYDPEFKPEAGFYMASIGWSNYQGRLQPRIEKLTPISQTREHAREQVKA</sequence>
<dbReference type="KEGG" id="mei:Msip34_2842"/>
<keyword evidence="1" id="KW-0614">Plasmid</keyword>
<name>C6XEV1_METGS</name>
<reference evidence="1 2" key="2">
    <citation type="journal article" date="2011" name="J. Bacteriol.">
        <title>Genomes of three methylotrophs from a single niche uncover genetic and metabolic divergence of Methylophilaceae.</title>
        <authorList>
            <person name="Lapidus A."/>
            <person name="Clum A."/>
            <person name="Labutti K."/>
            <person name="Kaluzhnaya M.G."/>
            <person name="Lim S."/>
            <person name="Beck D.A."/>
            <person name="Glavina Del Rio T."/>
            <person name="Nolan M."/>
            <person name="Mavromatis K."/>
            <person name="Huntemann M."/>
            <person name="Lucas S."/>
            <person name="Lidstrom M.E."/>
            <person name="Ivanova N."/>
            <person name="Chistoserdova L."/>
        </authorList>
    </citation>
    <scope>NUCLEOTIDE SEQUENCE [LARGE SCALE GENOMIC DNA]</scope>
    <source>
        <strain evidence="1 2">SIP3-4</strain>
        <plasmid evidence="1 2">pMsip02</plasmid>
    </source>
</reference>
<gene>
    <name evidence="1" type="ordered locus">Msip34_2842</name>
</gene>